<gene>
    <name evidence="2" type="ORF">FHS83_002760</name>
</gene>
<evidence type="ECO:0000256" key="1">
    <source>
        <dbReference type="SAM" id="MobiDB-lite"/>
    </source>
</evidence>
<organism evidence="2 3">
    <name type="scientific">Rhizomicrobium palustre</name>
    <dbReference type="NCBI Taxonomy" id="189966"/>
    <lineage>
        <taxon>Bacteria</taxon>
        <taxon>Pseudomonadati</taxon>
        <taxon>Pseudomonadota</taxon>
        <taxon>Alphaproteobacteria</taxon>
        <taxon>Micropepsales</taxon>
        <taxon>Micropepsaceae</taxon>
        <taxon>Rhizomicrobium</taxon>
    </lineage>
</organism>
<dbReference type="AlphaFoldDB" id="A0A846N2J2"/>
<evidence type="ECO:0000313" key="3">
    <source>
        <dbReference type="Proteomes" id="UP000570514"/>
    </source>
</evidence>
<name>A0A846N2J2_9PROT</name>
<keyword evidence="3" id="KW-1185">Reference proteome</keyword>
<reference evidence="2 3" key="1">
    <citation type="submission" date="2020-03" db="EMBL/GenBank/DDBJ databases">
        <title>Genomic Encyclopedia of Type Strains, Phase IV (KMG-IV): sequencing the most valuable type-strain genomes for metagenomic binning, comparative biology and taxonomic classification.</title>
        <authorList>
            <person name="Goeker M."/>
        </authorList>
    </citation>
    <scope>NUCLEOTIDE SEQUENCE [LARGE SCALE GENOMIC DNA]</scope>
    <source>
        <strain evidence="2 3">DSM 19867</strain>
    </source>
</reference>
<sequence>MLRLPSLQPALIAVTIAIYVLPRAAVGGANDAERKSCFDAKVEALVTAEIPSVIPETNDDTIIMRWPWFFDLKIRQVLQGSAPSGTVTALSLQHTYIDPARKSIWWLRRNSAGGFNTLDFPEDAELSLCPTGTPPMASYIRPDKGHTLEESRRDGERRYGRYP</sequence>
<accession>A0A846N2J2</accession>
<dbReference type="EMBL" id="JAASRM010000001">
    <property type="protein sequence ID" value="NIK89442.1"/>
    <property type="molecule type" value="Genomic_DNA"/>
</dbReference>
<comment type="caution">
    <text evidence="2">The sequence shown here is derived from an EMBL/GenBank/DDBJ whole genome shotgun (WGS) entry which is preliminary data.</text>
</comment>
<evidence type="ECO:0000313" key="2">
    <source>
        <dbReference type="EMBL" id="NIK89442.1"/>
    </source>
</evidence>
<feature type="region of interest" description="Disordered" evidence="1">
    <location>
        <begin position="135"/>
        <end position="163"/>
    </location>
</feature>
<protein>
    <submittedName>
        <fullName evidence="2">Uncharacterized protein</fullName>
    </submittedName>
</protein>
<dbReference type="RefSeq" id="WP_167083529.1">
    <property type="nucleotide sequence ID" value="NZ_BAAADC010000001.1"/>
</dbReference>
<feature type="compositionally biased region" description="Basic and acidic residues" evidence="1">
    <location>
        <begin position="141"/>
        <end position="163"/>
    </location>
</feature>
<dbReference type="Proteomes" id="UP000570514">
    <property type="component" value="Unassembled WGS sequence"/>
</dbReference>
<proteinExistence type="predicted"/>